<comment type="cofactor">
    <cofactor evidence="6">
        <name>Mg(2+)</name>
        <dbReference type="ChEBI" id="CHEBI:18420"/>
    </cofactor>
</comment>
<feature type="domain" description="YjeF C-terminal" evidence="7">
    <location>
        <begin position="9"/>
        <end position="280"/>
    </location>
</feature>
<feature type="binding site" evidence="6">
    <location>
        <position position="210"/>
    </location>
    <ligand>
        <name>AMP</name>
        <dbReference type="ChEBI" id="CHEBI:456215"/>
    </ligand>
</feature>
<feature type="binding site" evidence="6">
    <location>
        <position position="140"/>
    </location>
    <ligand>
        <name>(6S)-NADPHX</name>
        <dbReference type="ChEBI" id="CHEBI:64076"/>
    </ligand>
</feature>
<reference evidence="9" key="1">
    <citation type="submission" date="2019-12" db="EMBL/GenBank/DDBJ databases">
        <title>Complete and draft genome sequences of new strains and members of some known species of the genus Rathayibacter isolated from plants.</title>
        <authorList>
            <person name="Tarlachkov S.V."/>
            <person name="Starodumova I.P."/>
            <person name="Dorofeeva L.V."/>
            <person name="Prisyazhnaya N.V."/>
            <person name="Leyn S."/>
            <person name="Zlamal J."/>
            <person name="Elan M."/>
            <person name="Osterman A.L."/>
            <person name="Nadler S."/>
            <person name="Subbotin S.A."/>
            <person name="Evtushenko L.I."/>
        </authorList>
    </citation>
    <scope>NUCLEOTIDE SEQUENCE [LARGE SCALE GENOMIC DNA]</scope>
    <source>
        <strain evidence="9">VKM Ac-2761</strain>
    </source>
</reference>
<dbReference type="PANTHER" id="PTHR12592">
    <property type="entry name" value="ATP-DEPENDENT (S)-NAD(P)H-HYDRATE DEHYDRATASE FAMILY MEMBER"/>
    <property type="match status" value="1"/>
</dbReference>
<feature type="binding site" evidence="6">
    <location>
        <begin position="182"/>
        <end position="186"/>
    </location>
    <ligand>
        <name>AMP</name>
        <dbReference type="ChEBI" id="CHEBI:456215"/>
    </ligand>
</feature>
<accession>A0AAE6RJG3</accession>
<dbReference type="Gene3D" id="3.40.1190.20">
    <property type="match status" value="1"/>
</dbReference>
<sequence length="282" mass="28639">MTDGFAGVGVAEAARELRRPRAEDDKYRRGVLGVATGSERYPGAAVLGVEAAVRTGVGMVRYLGSERPSALVLARRPEVVTAAGRVQAWLVGSGTSADDRSDDQRRTLLDQLHSGVPVVLDAGALDLIDEVAGPVVITPHFRELAGLLTRSGEDVDVAAVAADPGGWARRAADRFEACVLLKGSTTHVVAGATALAVSGSTPWLATAGSGDVLGGVLGALLAGRSADAEAAGRVLALEDLAPLAAAAAVLHAEAGRSASRGGPIAALDIAEHLSGVVARLLW</sequence>
<evidence type="ECO:0000256" key="2">
    <source>
        <dbReference type="ARBA" id="ARBA00022840"/>
    </source>
</evidence>
<dbReference type="EMBL" id="CP047186">
    <property type="protein sequence ID" value="QHC55962.1"/>
    <property type="molecule type" value="Genomic_DNA"/>
</dbReference>
<evidence type="ECO:0000256" key="1">
    <source>
        <dbReference type="ARBA" id="ARBA00022741"/>
    </source>
</evidence>
<feature type="binding site" evidence="6">
    <location>
        <position position="44"/>
    </location>
    <ligand>
        <name>(6S)-NADPHX</name>
        <dbReference type="ChEBI" id="CHEBI:64076"/>
    </ligand>
</feature>
<dbReference type="Proteomes" id="UP000465031">
    <property type="component" value="Chromosome"/>
</dbReference>
<evidence type="ECO:0000256" key="4">
    <source>
        <dbReference type="ARBA" id="ARBA00023027"/>
    </source>
</evidence>
<dbReference type="RefSeq" id="WP_132504045.1">
    <property type="nucleotide sequence ID" value="NZ_CP047186.1"/>
</dbReference>
<dbReference type="CDD" id="cd01171">
    <property type="entry name" value="YXKO-related"/>
    <property type="match status" value="1"/>
</dbReference>
<comment type="catalytic activity">
    <reaction evidence="6">
        <text>(6S)-NADPHX + ADP = AMP + phosphate + NADPH + H(+)</text>
        <dbReference type="Rhea" id="RHEA:32235"/>
        <dbReference type="ChEBI" id="CHEBI:15378"/>
        <dbReference type="ChEBI" id="CHEBI:43474"/>
        <dbReference type="ChEBI" id="CHEBI:57783"/>
        <dbReference type="ChEBI" id="CHEBI:64076"/>
        <dbReference type="ChEBI" id="CHEBI:456215"/>
        <dbReference type="ChEBI" id="CHEBI:456216"/>
        <dbReference type="EC" id="4.2.1.136"/>
    </reaction>
</comment>
<keyword evidence="3 6" id="KW-0521">NADP</keyword>
<evidence type="ECO:0000313" key="9">
    <source>
        <dbReference type="Proteomes" id="UP000465031"/>
    </source>
</evidence>
<dbReference type="GO" id="GO:0110051">
    <property type="term" value="P:metabolite repair"/>
    <property type="evidence" value="ECO:0007669"/>
    <property type="project" value="TreeGrafter"/>
</dbReference>
<dbReference type="GO" id="GO:0052855">
    <property type="term" value="F:ADP-dependent NAD(P)H-hydrate dehydratase activity"/>
    <property type="evidence" value="ECO:0007669"/>
    <property type="project" value="UniProtKB-UniRule"/>
</dbReference>
<dbReference type="SUPFAM" id="SSF53613">
    <property type="entry name" value="Ribokinase-like"/>
    <property type="match status" value="1"/>
</dbReference>
<comment type="function">
    <text evidence="6">Catalyzes the dehydration of the S-form of NAD(P)HX at the expense of ADP, which is converted to AMP. Together with NAD(P)HX epimerase, which catalyzes the epimerization of the S- and R-forms, the enzyme allows the repair of both epimers of NAD(P)HX, a damaged form of NAD(P)H that is a result of enzymatic or heat-dependent hydration.</text>
</comment>
<name>A0AAE6RJG3_9MICO</name>
<feature type="binding site" evidence="6">
    <location>
        <position position="211"/>
    </location>
    <ligand>
        <name>(6S)-NADPHX</name>
        <dbReference type="ChEBI" id="CHEBI:64076"/>
    </ligand>
</feature>
<dbReference type="GO" id="GO:0046496">
    <property type="term" value="P:nicotinamide nucleotide metabolic process"/>
    <property type="evidence" value="ECO:0007669"/>
    <property type="project" value="UniProtKB-UniRule"/>
</dbReference>
<keyword evidence="1 6" id="KW-0547">Nucleotide-binding</keyword>
<dbReference type="AlphaFoldDB" id="A0AAE6RJG3"/>
<feature type="binding site" evidence="6">
    <location>
        <position position="94"/>
    </location>
    <ligand>
        <name>(6S)-NADPHX</name>
        <dbReference type="ChEBI" id="CHEBI:64076"/>
    </ligand>
</feature>
<evidence type="ECO:0000313" key="8">
    <source>
        <dbReference type="EMBL" id="QHC55962.1"/>
    </source>
</evidence>
<comment type="subunit">
    <text evidence="6">Homotetramer.</text>
</comment>
<evidence type="ECO:0000259" key="7">
    <source>
        <dbReference type="PROSITE" id="PS51383"/>
    </source>
</evidence>
<comment type="catalytic activity">
    <reaction evidence="6">
        <text>(6S)-NADHX + ADP = AMP + phosphate + NADH + H(+)</text>
        <dbReference type="Rhea" id="RHEA:32223"/>
        <dbReference type="ChEBI" id="CHEBI:15378"/>
        <dbReference type="ChEBI" id="CHEBI:43474"/>
        <dbReference type="ChEBI" id="CHEBI:57945"/>
        <dbReference type="ChEBI" id="CHEBI:64074"/>
        <dbReference type="ChEBI" id="CHEBI:456215"/>
        <dbReference type="ChEBI" id="CHEBI:456216"/>
        <dbReference type="EC" id="4.2.1.136"/>
    </reaction>
</comment>
<dbReference type="PANTHER" id="PTHR12592:SF0">
    <property type="entry name" value="ATP-DEPENDENT (S)-NAD(P)H-HYDRATE DEHYDRATASE"/>
    <property type="match status" value="1"/>
</dbReference>
<dbReference type="HAMAP" id="MF_01965">
    <property type="entry name" value="NADHX_dehydratase"/>
    <property type="match status" value="1"/>
</dbReference>
<keyword evidence="2 6" id="KW-0067">ATP-binding</keyword>
<proteinExistence type="inferred from homology"/>
<dbReference type="PROSITE" id="PS51383">
    <property type="entry name" value="YJEF_C_3"/>
    <property type="match status" value="1"/>
</dbReference>
<dbReference type="InterPro" id="IPR029056">
    <property type="entry name" value="Ribokinase-like"/>
</dbReference>
<protein>
    <recommendedName>
        <fullName evidence="6">ADP-dependent (S)-NAD(P)H-hydrate dehydratase</fullName>
        <ecNumber evidence="6">4.2.1.136</ecNumber>
    </recommendedName>
    <alternativeName>
        <fullName evidence="6">ADP-dependent NAD(P)HX dehydratase</fullName>
    </alternativeName>
</protein>
<dbReference type="GO" id="GO:0005524">
    <property type="term" value="F:ATP binding"/>
    <property type="evidence" value="ECO:0007669"/>
    <property type="project" value="UniProtKB-KW"/>
</dbReference>
<dbReference type="GO" id="GO:0052856">
    <property type="term" value="F:NAD(P)HX epimerase activity"/>
    <property type="evidence" value="ECO:0007669"/>
    <property type="project" value="TreeGrafter"/>
</dbReference>
<comment type="similarity">
    <text evidence="6">Belongs to the NnrD/CARKD family.</text>
</comment>
<dbReference type="Pfam" id="PF01256">
    <property type="entry name" value="Carb_kinase"/>
    <property type="match status" value="1"/>
</dbReference>
<evidence type="ECO:0000256" key="5">
    <source>
        <dbReference type="ARBA" id="ARBA00023239"/>
    </source>
</evidence>
<dbReference type="InterPro" id="IPR000631">
    <property type="entry name" value="CARKD"/>
</dbReference>
<evidence type="ECO:0000256" key="3">
    <source>
        <dbReference type="ARBA" id="ARBA00022857"/>
    </source>
</evidence>
<organism evidence="8 9">
    <name type="scientific">Rathayibacter tanaceti</name>
    <dbReference type="NCBI Taxonomy" id="1671680"/>
    <lineage>
        <taxon>Bacteria</taxon>
        <taxon>Bacillati</taxon>
        <taxon>Actinomycetota</taxon>
        <taxon>Actinomycetes</taxon>
        <taxon>Micrococcales</taxon>
        <taxon>Microbacteriaceae</taxon>
        <taxon>Rathayibacter</taxon>
    </lineage>
</organism>
<dbReference type="KEGG" id="rte:GSU10_10185"/>
<dbReference type="EC" id="4.2.1.136" evidence="6"/>
<gene>
    <name evidence="6" type="primary">nnrD</name>
    <name evidence="8" type="ORF">GSU10_10185</name>
</gene>
<evidence type="ECO:0000256" key="6">
    <source>
        <dbReference type="HAMAP-Rule" id="MF_01965"/>
    </source>
</evidence>
<keyword evidence="5 6" id="KW-0456">Lyase</keyword>
<keyword evidence="4 6" id="KW-0520">NAD</keyword>